<reference evidence="3 4" key="1">
    <citation type="submission" date="2017-06" db="EMBL/GenBank/DDBJ databases">
        <title>Genome sequencing of cyanobaciteial culture collection at National Institute for Environmental Studies (NIES).</title>
        <authorList>
            <person name="Hirose Y."/>
            <person name="Shimura Y."/>
            <person name="Fujisawa T."/>
            <person name="Nakamura Y."/>
            <person name="Kawachi M."/>
        </authorList>
    </citation>
    <scope>NUCLEOTIDE SEQUENCE [LARGE SCALE GENOMIC DNA]</scope>
    <source>
        <strain evidence="3 4">NIES-267</strain>
    </source>
</reference>
<accession>A0A1Z4LM89</accession>
<feature type="compositionally biased region" description="Basic residues" evidence="1">
    <location>
        <begin position="78"/>
        <end position="95"/>
    </location>
</feature>
<keyword evidence="2" id="KW-0472">Membrane</keyword>
<protein>
    <recommendedName>
        <fullName evidence="5">Cell division protein FtsL</fullName>
    </recommendedName>
</protein>
<feature type="region of interest" description="Disordered" evidence="1">
    <location>
        <begin position="180"/>
        <end position="225"/>
    </location>
</feature>
<organism evidence="3 4">
    <name type="scientific">Calothrix parasitica NIES-267</name>
    <dbReference type="NCBI Taxonomy" id="1973488"/>
    <lineage>
        <taxon>Bacteria</taxon>
        <taxon>Bacillati</taxon>
        <taxon>Cyanobacteriota</taxon>
        <taxon>Cyanophyceae</taxon>
        <taxon>Nostocales</taxon>
        <taxon>Calotrichaceae</taxon>
        <taxon>Calothrix</taxon>
    </lineage>
</organism>
<keyword evidence="2" id="KW-0812">Transmembrane</keyword>
<feature type="compositionally biased region" description="Low complexity" evidence="1">
    <location>
        <begin position="58"/>
        <end position="72"/>
    </location>
</feature>
<evidence type="ECO:0000256" key="2">
    <source>
        <dbReference type="SAM" id="Phobius"/>
    </source>
</evidence>
<dbReference type="Proteomes" id="UP000218418">
    <property type="component" value="Chromosome"/>
</dbReference>
<feature type="transmembrane region" description="Helical" evidence="2">
    <location>
        <begin position="123"/>
        <end position="142"/>
    </location>
</feature>
<feature type="compositionally biased region" description="Low complexity" evidence="1">
    <location>
        <begin position="210"/>
        <end position="225"/>
    </location>
</feature>
<dbReference type="AlphaFoldDB" id="A0A1Z4LM89"/>
<keyword evidence="4" id="KW-1185">Reference proteome</keyword>
<keyword evidence="2" id="KW-1133">Transmembrane helix</keyword>
<proteinExistence type="predicted"/>
<sequence length="225" mass="25794">MAAIRKSNLRGKKRWLGRDSTRQETNFGGYKANENTNLPPLPKPAPEFLSRQRRSTASFWSKSNSSVVSSSSTPGKIKSQRLNKSLNKKKSRSRNQKAIPVMPDGSKVPLWLMRWNSLHRHTAVITFLLVCSTLIVYGWTVYSQHLWSRSYKQLQDLQRDERQLTKHDEVLKNKMVREAEKPHSRFVSPTPANTIFLEETPPSNPSRIDSSNSQSEPQPSNFLGY</sequence>
<name>A0A1Z4LM89_9CYAN</name>
<evidence type="ECO:0000256" key="1">
    <source>
        <dbReference type="SAM" id="MobiDB-lite"/>
    </source>
</evidence>
<evidence type="ECO:0008006" key="5">
    <source>
        <dbReference type="Google" id="ProtNLM"/>
    </source>
</evidence>
<gene>
    <name evidence="3" type="ORF">NIES267_17630</name>
</gene>
<evidence type="ECO:0000313" key="3">
    <source>
        <dbReference type="EMBL" id="BAY82284.1"/>
    </source>
</evidence>
<evidence type="ECO:0000313" key="4">
    <source>
        <dbReference type="Proteomes" id="UP000218418"/>
    </source>
</evidence>
<feature type="region of interest" description="Disordered" evidence="1">
    <location>
        <begin position="1"/>
        <end position="101"/>
    </location>
</feature>
<dbReference type="EMBL" id="AP018227">
    <property type="protein sequence ID" value="BAY82284.1"/>
    <property type="molecule type" value="Genomic_DNA"/>
</dbReference>
<dbReference type="OrthoDB" id="424231at2"/>